<evidence type="ECO:0000313" key="7">
    <source>
        <dbReference type="EnsemblMetazoa" id="XP_014248956.1"/>
    </source>
</evidence>
<evidence type="ECO:0000256" key="6">
    <source>
        <dbReference type="SAM" id="SignalP"/>
    </source>
</evidence>
<keyword evidence="4" id="KW-0378">Hydrolase</keyword>
<comment type="similarity">
    <text evidence="1">Belongs to the peptidase S28 family.</text>
</comment>
<evidence type="ECO:0008006" key="9">
    <source>
        <dbReference type="Google" id="ProtNLM"/>
    </source>
</evidence>
<sequence>MNIGKMPKKSILFILVTVCIVHCSAVRRNSMRRWPPRVKYQRLPPDMWFEQKLDHFDPTNTHTWNQKYQVNDSFMKHKRNAPVFLLIGGEAEASAEWMVKASWINYAKKYKALCFQLEHRYYGNSQPTPDTSTQNLRYLSSEQALADLANFIKGMNKKYGLTERNKWIAFGGSYPGSLAAWLRYKYPHLVHAAVSSSSPLLAKADFKEYNEVVSASLSTFNDDCVTSVHQAVIKFDKLVTDPSGAETLTKKFKLCSDLNVSNALDVSSLAGSLSGNFALVVQYNENDRTSTSPSKITIDDICNVMVDRELGEPLDRYAVISEMMLTTSKSECLNFTYSQQIEELKNTVWDHSQSARQWMYQTCTEFGFYQTSSSPEELFGSNIPLPYFTKQCQDVFGPEINEQVLNDGIMRTNIMYGDVHLKATRVLFVHGSIDPWHALGITASNKPEIRAIYINGTAHCANMYPPSPKDPPQLTKARVNIVNQIGDWLSID</sequence>
<dbReference type="Pfam" id="PF05577">
    <property type="entry name" value="Peptidase_S28"/>
    <property type="match status" value="1"/>
</dbReference>
<evidence type="ECO:0000256" key="4">
    <source>
        <dbReference type="ARBA" id="ARBA00022801"/>
    </source>
</evidence>
<evidence type="ECO:0000256" key="3">
    <source>
        <dbReference type="ARBA" id="ARBA00022729"/>
    </source>
</evidence>
<dbReference type="InterPro" id="IPR042269">
    <property type="entry name" value="Ser_carbopepase_S28_SKS"/>
</dbReference>
<reference evidence="7" key="1">
    <citation type="submission" date="2022-01" db="UniProtKB">
        <authorList>
            <consortium name="EnsemblMetazoa"/>
        </authorList>
    </citation>
    <scope>IDENTIFICATION</scope>
</reference>
<organism evidence="7 8">
    <name type="scientific">Cimex lectularius</name>
    <name type="common">Bed bug</name>
    <name type="synonym">Acanthia lectularia</name>
    <dbReference type="NCBI Taxonomy" id="79782"/>
    <lineage>
        <taxon>Eukaryota</taxon>
        <taxon>Metazoa</taxon>
        <taxon>Ecdysozoa</taxon>
        <taxon>Arthropoda</taxon>
        <taxon>Hexapoda</taxon>
        <taxon>Insecta</taxon>
        <taxon>Pterygota</taxon>
        <taxon>Neoptera</taxon>
        <taxon>Paraneoptera</taxon>
        <taxon>Hemiptera</taxon>
        <taxon>Heteroptera</taxon>
        <taxon>Panheteroptera</taxon>
        <taxon>Cimicomorpha</taxon>
        <taxon>Cimicidae</taxon>
        <taxon>Cimex</taxon>
    </lineage>
</organism>
<dbReference type="PANTHER" id="PTHR11010">
    <property type="entry name" value="PROTEASE S28 PRO-X CARBOXYPEPTIDASE-RELATED"/>
    <property type="match status" value="1"/>
</dbReference>
<dbReference type="AlphaFoldDB" id="A0A8I6RS18"/>
<dbReference type="GO" id="GO:0070008">
    <property type="term" value="F:serine-type exopeptidase activity"/>
    <property type="evidence" value="ECO:0007669"/>
    <property type="project" value="InterPro"/>
</dbReference>
<proteinExistence type="inferred from homology"/>
<dbReference type="InterPro" id="IPR029058">
    <property type="entry name" value="AB_hydrolase_fold"/>
</dbReference>
<dbReference type="GeneID" id="106666327"/>
<dbReference type="OrthoDB" id="1735038at2759"/>
<dbReference type="GO" id="GO:0006508">
    <property type="term" value="P:proteolysis"/>
    <property type="evidence" value="ECO:0007669"/>
    <property type="project" value="UniProtKB-KW"/>
</dbReference>
<feature type="chain" id="PRO_5035280749" description="Serine carboxypeptidase S28" evidence="6">
    <location>
        <begin position="26"/>
        <end position="492"/>
    </location>
</feature>
<keyword evidence="8" id="KW-1185">Reference proteome</keyword>
<dbReference type="GO" id="GO:0008239">
    <property type="term" value="F:dipeptidyl-peptidase activity"/>
    <property type="evidence" value="ECO:0007669"/>
    <property type="project" value="TreeGrafter"/>
</dbReference>
<dbReference type="PANTHER" id="PTHR11010:SF117">
    <property type="entry name" value="SERINE PROTEASE 16"/>
    <property type="match status" value="1"/>
</dbReference>
<feature type="signal peptide" evidence="6">
    <location>
        <begin position="1"/>
        <end position="25"/>
    </location>
</feature>
<dbReference type="InterPro" id="IPR008758">
    <property type="entry name" value="Peptidase_S28"/>
</dbReference>
<dbReference type="EnsemblMetazoa" id="XM_014393470.2">
    <property type="protein sequence ID" value="XP_014248956.1"/>
    <property type="gene ID" value="LOC106666327"/>
</dbReference>
<dbReference type="OMA" id="TISHAIC"/>
<name>A0A8I6RS18_CIMLE</name>
<dbReference type="FunFam" id="1.20.120.980:FF:000003">
    <property type="entry name" value="Serine protease 16"/>
    <property type="match status" value="1"/>
</dbReference>
<protein>
    <recommendedName>
        <fullName evidence="9">Serine carboxypeptidase S28</fullName>
    </recommendedName>
</protein>
<evidence type="ECO:0000256" key="5">
    <source>
        <dbReference type="ARBA" id="ARBA00023180"/>
    </source>
</evidence>
<dbReference type="Gene3D" id="1.20.120.980">
    <property type="entry name" value="Serine carboxypeptidase S28, SKS domain"/>
    <property type="match status" value="1"/>
</dbReference>
<accession>A0A8I6RS18</accession>
<evidence type="ECO:0000256" key="1">
    <source>
        <dbReference type="ARBA" id="ARBA00011079"/>
    </source>
</evidence>
<dbReference type="Gene3D" id="3.40.50.1820">
    <property type="entry name" value="alpha/beta hydrolase"/>
    <property type="match status" value="1"/>
</dbReference>
<dbReference type="RefSeq" id="XP_014248956.1">
    <property type="nucleotide sequence ID" value="XM_014393470.2"/>
</dbReference>
<keyword evidence="2" id="KW-0645">Protease</keyword>
<dbReference type="SUPFAM" id="SSF53474">
    <property type="entry name" value="alpha/beta-Hydrolases"/>
    <property type="match status" value="1"/>
</dbReference>
<evidence type="ECO:0000256" key="2">
    <source>
        <dbReference type="ARBA" id="ARBA00022670"/>
    </source>
</evidence>
<keyword evidence="3 6" id="KW-0732">Signal</keyword>
<dbReference type="KEGG" id="clec:106666327"/>
<dbReference type="Proteomes" id="UP000494040">
    <property type="component" value="Unassembled WGS sequence"/>
</dbReference>
<keyword evidence="5" id="KW-0325">Glycoprotein</keyword>
<evidence type="ECO:0000313" key="8">
    <source>
        <dbReference type="Proteomes" id="UP000494040"/>
    </source>
</evidence>